<evidence type="ECO:0000259" key="6">
    <source>
        <dbReference type="Pfam" id="PF00483"/>
    </source>
</evidence>
<dbReference type="GO" id="GO:0016740">
    <property type="term" value="F:transferase activity"/>
    <property type="evidence" value="ECO:0007669"/>
    <property type="project" value="UniProtKB-KW"/>
</dbReference>
<dbReference type="InterPro" id="IPR050486">
    <property type="entry name" value="Mannose-1P_guanyltransferase"/>
</dbReference>
<dbReference type="EMBL" id="CP001710">
    <property type="protein sequence ID" value="ADL57936.1"/>
    <property type="molecule type" value="Genomic_DNA"/>
</dbReference>
<comment type="subcellular location">
    <subcellularLocation>
        <location evidence="1">Cytoplasm</location>
        <location evidence="1">Cytosol</location>
    </subcellularLocation>
</comment>
<dbReference type="Gene3D" id="3.90.550.10">
    <property type="entry name" value="Spore Coat Polysaccharide Biosynthesis Protein SpsA, Chain A"/>
    <property type="match status" value="1"/>
</dbReference>
<dbReference type="KEGG" id="mmg:MTBMA_c03350"/>
<keyword evidence="9" id="KW-1185">Reference proteome</keyword>
<evidence type="ECO:0000313" key="9">
    <source>
        <dbReference type="Proteomes" id="UP000000345"/>
    </source>
</evidence>
<proteinExistence type="predicted"/>
<dbReference type="Pfam" id="PF00483">
    <property type="entry name" value="NTP_transferase"/>
    <property type="match status" value="1"/>
</dbReference>
<feature type="domain" description="EIF2B subunit epsilon/gamma LbH" evidence="7">
    <location>
        <begin position="126"/>
        <end position="226"/>
    </location>
</feature>
<dbReference type="STRING" id="79929.MTBMA_c03350"/>
<dbReference type="Gene3D" id="2.160.10.10">
    <property type="entry name" value="Hexapeptide repeat proteins"/>
    <property type="match status" value="1"/>
</dbReference>
<name>D9PUN9_METTM</name>
<dbReference type="Pfam" id="PF25084">
    <property type="entry name" value="LbH_EIF2B"/>
    <property type="match status" value="1"/>
</dbReference>
<dbReference type="InterPro" id="IPR056764">
    <property type="entry name" value="LbH_EIF2B3/5"/>
</dbReference>
<evidence type="ECO:0000256" key="3">
    <source>
        <dbReference type="ARBA" id="ARBA00022490"/>
    </source>
</evidence>
<feature type="domain" description="Nucleotidyl transferase" evidence="6">
    <location>
        <begin position="3"/>
        <end position="103"/>
    </location>
</feature>
<organism evidence="8 9">
    <name type="scientific">Methanothermobacter marburgensis (strain ATCC BAA-927 / DSM 2133 / JCM 14651 / NBRC 100331 / OCM 82 / Marburg)</name>
    <name type="common">Methanobacterium thermoautotrophicum</name>
    <dbReference type="NCBI Taxonomy" id="79929"/>
    <lineage>
        <taxon>Archaea</taxon>
        <taxon>Methanobacteriati</taxon>
        <taxon>Methanobacteriota</taxon>
        <taxon>Methanomada group</taxon>
        <taxon>Methanobacteria</taxon>
        <taxon>Methanobacteriales</taxon>
        <taxon>Methanobacteriaceae</taxon>
        <taxon>Methanothermobacter</taxon>
    </lineage>
</organism>
<gene>
    <name evidence="8" type="ordered locus">MTBMA_c03350</name>
</gene>
<sequence length="256" mass="27887">MALTPVDDPSHYGIAVLDDDRRITRFHEKPRPEEVFSKIANAGIYVMEPEIFDYVPEGNSDFSSDIFPALINENKELYGFVFTGYWNDAGKPDTFLKANHDALNGQITPTPEGELLNEVPGRFGDIWVGQDVLIGEGVRIAGPVVIGDGTMIEDGAFIGRGTVIGSGVYVGSDSFVRGSVILDGSRIEKGSQLVNCIVDEFCDIRENCIVERCAMIGRGALLEPSTIIRSHCSVSNNLRILSGSLLDSDYPLVAEQ</sequence>
<evidence type="ECO:0000256" key="1">
    <source>
        <dbReference type="ARBA" id="ARBA00004514"/>
    </source>
</evidence>
<dbReference type="OrthoDB" id="15372at2157"/>
<keyword evidence="4" id="KW-0396">Initiation factor</keyword>
<evidence type="ECO:0000256" key="4">
    <source>
        <dbReference type="ARBA" id="ARBA00022540"/>
    </source>
</evidence>
<dbReference type="InterPro" id="IPR011004">
    <property type="entry name" value="Trimer_LpxA-like_sf"/>
</dbReference>
<dbReference type="SUPFAM" id="SSF51161">
    <property type="entry name" value="Trimeric LpxA-like enzymes"/>
    <property type="match status" value="1"/>
</dbReference>
<dbReference type="InterPro" id="IPR029044">
    <property type="entry name" value="Nucleotide-diphossugar_trans"/>
</dbReference>
<reference key="1">
    <citation type="submission" date="2009-08" db="EMBL/GenBank/DDBJ databases">
        <title>The genome sequence of Methanothermobacter marburgensis.</title>
        <authorList>
            <person name="Kaster A."/>
            <person name="Seedorf H."/>
            <person name="Goenrich M."/>
            <person name="Wiezer A."/>
            <person name="Liesegang H."/>
            <person name="Thauer R."/>
            <person name="Gottschalk G."/>
        </authorList>
    </citation>
    <scope>NUCLEOTIDE SEQUENCE</scope>
    <source>
        <strain>Marburg</strain>
    </source>
</reference>
<evidence type="ECO:0000256" key="2">
    <source>
        <dbReference type="ARBA" id="ARBA00013414"/>
    </source>
</evidence>
<evidence type="ECO:0000259" key="7">
    <source>
        <dbReference type="Pfam" id="PF25084"/>
    </source>
</evidence>
<reference evidence="8 9" key="2">
    <citation type="journal article" date="2010" name="J. Bacteriol.">
        <title>Complete genome sequence of Methanothermobacter marburgensis, a methanoarchaeon model organism.</title>
        <authorList>
            <person name="Liesegang H."/>
            <person name="Kaster A.K."/>
            <person name="Wiezer A."/>
            <person name="Goenrich M."/>
            <person name="Wollherr A."/>
            <person name="Seedorf H."/>
            <person name="Gottschalk G."/>
            <person name="Thauer R.K."/>
        </authorList>
    </citation>
    <scope>NUCLEOTIDE SEQUENCE [LARGE SCALE GENOMIC DNA]</scope>
    <source>
        <strain evidence="9">ATCC BAA-927 / DSM 2133 / JCM 14651 / NBRC 100331 / OCM 82 / Marburg</strain>
    </source>
</reference>
<dbReference type="HOGENOM" id="CLU_1048135_0_0_2"/>
<evidence type="ECO:0000313" key="8">
    <source>
        <dbReference type="EMBL" id="ADL57936.1"/>
    </source>
</evidence>
<keyword evidence="3" id="KW-0963">Cytoplasm</keyword>
<dbReference type="PANTHER" id="PTHR22572">
    <property type="entry name" value="SUGAR-1-PHOSPHATE GUANYL TRANSFERASE"/>
    <property type="match status" value="1"/>
</dbReference>
<accession>D9PUN9</accession>
<keyword evidence="8" id="KW-0808">Transferase</keyword>
<dbReference type="PaxDb" id="79929-MTBMA_c03350"/>
<protein>
    <recommendedName>
        <fullName evidence="2">Bifunctional protein GlmU</fullName>
    </recommendedName>
</protein>
<evidence type="ECO:0000256" key="5">
    <source>
        <dbReference type="ARBA" id="ARBA00022917"/>
    </source>
</evidence>
<dbReference type="SUPFAM" id="SSF53448">
    <property type="entry name" value="Nucleotide-diphospho-sugar transferases"/>
    <property type="match status" value="1"/>
</dbReference>
<dbReference type="Proteomes" id="UP000000345">
    <property type="component" value="Chromosome"/>
</dbReference>
<dbReference type="AlphaFoldDB" id="D9PUN9"/>
<keyword evidence="5" id="KW-0648">Protein biosynthesis</keyword>
<dbReference type="InterPro" id="IPR005835">
    <property type="entry name" value="NTP_transferase_dom"/>
</dbReference>